<name>A0A6A6E9G6_9PEZI</name>
<dbReference type="InterPro" id="IPR007568">
    <property type="entry name" value="RTA1"/>
</dbReference>
<keyword evidence="4 5" id="KW-0472">Membrane</keyword>
<reference evidence="6" key="1">
    <citation type="journal article" date="2020" name="Stud. Mycol.">
        <title>101 Dothideomycetes genomes: a test case for predicting lifestyles and emergence of pathogens.</title>
        <authorList>
            <person name="Haridas S."/>
            <person name="Albert R."/>
            <person name="Binder M."/>
            <person name="Bloem J."/>
            <person name="Labutti K."/>
            <person name="Salamov A."/>
            <person name="Andreopoulos B."/>
            <person name="Baker S."/>
            <person name="Barry K."/>
            <person name="Bills G."/>
            <person name="Bluhm B."/>
            <person name="Cannon C."/>
            <person name="Castanera R."/>
            <person name="Culley D."/>
            <person name="Daum C."/>
            <person name="Ezra D."/>
            <person name="Gonzalez J."/>
            <person name="Henrissat B."/>
            <person name="Kuo A."/>
            <person name="Liang C."/>
            <person name="Lipzen A."/>
            <person name="Lutzoni F."/>
            <person name="Magnuson J."/>
            <person name="Mondo S."/>
            <person name="Nolan M."/>
            <person name="Ohm R."/>
            <person name="Pangilinan J."/>
            <person name="Park H.-J."/>
            <person name="Ramirez L."/>
            <person name="Alfaro M."/>
            <person name="Sun H."/>
            <person name="Tritt A."/>
            <person name="Yoshinaga Y."/>
            <person name="Zwiers L.-H."/>
            <person name="Turgeon B."/>
            <person name="Goodwin S."/>
            <person name="Spatafora J."/>
            <person name="Crous P."/>
            <person name="Grigoriev I."/>
        </authorList>
    </citation>
    <scope>NUCLEOTIDE SEQUENCE</scope>
    <source>
        <strain evidence="6">CBS 207.26</strain>
    </source>
</reference>
<protein>
    <recommendedName>
        <fullName evidence="8">RTA1 domain protein</fullName>
    </recommendedName>
</protein>
<evidence type="ECO:0000313" key="6">
    <source>
        <dbReference type="EMBL" id="KAF2188454.1"/>
    </source>
</evidence>
<feature type="transmembrane region" description="Helical" evidence="5">
    <location>
        <begin position="74"/>
        <end position="95"/>
    </location>
</feature>
<organism evidence="6 7">
    <name type="scientific">Zopfia rhizophila CBS 207.26</name>
    <dbReference type="NCBI Taxonomy" id="1314779"/>
    <lineage>
        <taxon>Eukaryota</taxon>
        <taxon>Fungi</taxon>
        <taxon>Dikarya</taxon>
        <taxon>Ascomycota</taxon>
        <taxon>Pezizomycotina</taxon>
        <taxon>Dothideomycetes</taxon>
        <taxon>Dothideomycetes incertae sedis</taxon>
        <taxon>Zopfiaceae</taxon>
        <taxon>Zopfia</taxon>
    </lineage>
</organism>
<evidence type="ECO:0000313" key="7">
    <source>
        <dbReference type="Proteomes" id="UP000800200"/>
    </source>
</evidence>
<feature type="transmembrane region" description="Helical" evidence="5">
    <location>
        <begin position="159"/>
        <end position="180"/>
    </location>
</feature>
<proteinExistence type="predicted"/>
<evidence type="ECO:0000256" key="5">
    <source>
        <dbReference type="SAM" id="Phobius"/>
    </source>
</evidence>
<dbReference type="PANTHER" id="PTHR31465">
    <property type="entry name" value="PROTEIN RTA1-RELATED"/>
    <property type="match status" value="1"/>
</dbReference>
<evidence type="ECO:0000256" key="4">
    <source>
        <dbReference type="ARBA" id="ARBA00023136"/>
    </source>
</evidence>
<evidence type="ECO:0000256" key="1">
    <source>
        <dbReference type="ARBA" id="ARBA00004141"/>
    </source>
</evidence>
<sequence length="343" mass="39065">MPDGKPGIVYFYAPNKIGPVIFAALFLISGLVHFWQCVHYKAFKITALHPFCCLLFAVGFALREYGAFDYDNLTVYIISIICIYCAPPILELANYHVLGRILYYVPYFAPFHPGRTLTTFGTLSFVVEILNALGVANLANPKLSQSRQDLGHILMKTALITQIGVITCFVVITAIFHNRCRKAAIHNKQVQGPLWTMYVSTALILIRTIYRTVEHFGLSRVPANPPPDWDPVSLSPIVRYEWFFYVFEAALMLENSIIWNVWHPRRYLPEDYHVYLAQDGKTELLGRGWKDDQNWIMTFFDPCGLTATIAGGGSGREKKERPFWETNGFENVQLVRGDEQEAV</sequence>
<dbReference type="EMBL" id="ML994623">
    <property type="protein sequence ID" value="KAF2188454.1"/>
    <property type="molecule type" value="Genomic_DNA"/>
</dbReference>
<feature type="transmembrane region" description="Helical" evidence="5">
    <location>
        <begin position="20"/>
        <end position="38"/>
    </location>
</feature>
<dbReference type="PANTHER" id="PTHR31465:SF34">
    <property type="entry name" value="DOMAIN PROTEIN, PUTATIVE (AFU_ORTHOLOGUE AFUA_3G00480)-RELATED"/>
    <property type="match status" value="1"/>
</dbReference>
<keyword evidence="7" id="KW-1185">Reference proteome</keyword>
<gene>
    <name evidence="6" type="ORF">K469DRAFT_737351</name>
</gene>
<dbReference type="Pfam" id="PF04479">
    <property type="entry name" value="RTA1"/>
    <property type="match status" value="1"/>
</dbReference>
<dbReference type="Proteomes" id="UP000800200">
    <property type="component" value="Unassembled WGS sequence"/>
</dbReference>
<keyword evidence="3 5" id="KW-1133">Transmembrane helix</keyword>
<accession>A0A6A6E9G6</accession>
<keyword evidence="2 5" id="KW-0812">Transmembrane</keyword>
<evidence type="ECO:0000256" key="3">
    <source>
        <dbReference type="ARBA" id="ARBA00022989"/>
    </source>
</evidence>
<evidence type="ECO:0000256" key="2">
    <source>
        <dbReference type="ARBA" id="ARBA00022692"/>
    </source>
</evidence>
<dbReference type="GO" id="GO:0016020">
    <property type="term" value="C:membrane"/>
    <property type="evidence" value="ECO:0007669"/>
    <property type="project" value="UniProtKB-SubCell"/>
</dbReference>
<feature type="transmembrane region" description="Helical" evidence="5">
    <location>
        <begin position="45"/>
        <end position="62"/>
    </location>
</feature>
<evidence type="ECO:0008006" key="8">
    <source>
        <dbReference type="Google" id="ProtNLM"/>
    </source>
</evidence>
<feature type="transmembrane region" description="Helical" evidence="5">
    <location>
        <begin position="192"/>
        <end position="210"/>
    </location>
</feature>
<dbReference type="OrthoDB" id="3358017at2759"/>
<feature type="transmembrane region" description="Helical" evidence="5">
    <location>
        <begin position="116"/>
        <end position="139"/>
    </location>
</feature>
<dbReference type="AlphaFoldDB" id="A0A6A6E9G6"/>
<comment type="subcellular location">
    <subcellularLocation>
        <location evidence="1">Membrane</location>
        <topology evidence="1">Multi-pass membrane protein</topology>
    </subcellularLocation>
</comment>